<dbReference type="Proteomes" id="UP000000329">
    <property type="component" value="Chromosome"/>
</dbReference>
<dbReference type="AlphaFoldDB" id="D8IT36"/>
<feature type="domain" description="Surface-adhesin protein E-like" evidence="1">
    <location>
        <begin position="73"/>
        <end position="184"/>
    </location>
</feature>
<evidence type="ECO:0000313" key="3">
    <source>
        <dbReference type="Proteomes" id="UP000000329"/>
    </source>
</evidence>
<sequence>MKHGHGRAMLRHFLLCRPVSLLAGNVCTQAPSKTLFKLNKDGNGMNIKIKTLLATAGLFGAVLASLPAHAENWQSLGGTDQAELLIDTDSIVESGGVREAWSLWNFKEARPNNGDKSFPTLKSYKDLHQYNCKAGTMKLVREIIFAENDGKGDKRDHSDALKGMEFIKPKPMSVGDAMLQAVCTFELKK</sequence>
<name>D8IT36_HERSS</name>
<keyword evidence="3" id="KW-1185">Reference proteome</keyword>
<dbReference type="eggNOG" id="ENOG503166V">
    <property type="taxonomic scope" value="Bacteria"/>
</dbReference>
<evidence type="ECO:0000259" key="1">
    <source>
        <dbReference type="Pfam" id="PF16747"/>
    </source>
</evidence>
<dbReference type="EMBL" id="CP002039">
    <property type="protein sequence ID" value="ADJ63595.1"/>
    <property type="molecule type" value="Genomic_DNA"/>
</dbReference>
<accession>D8IT36</accession>
<dbReference type="Pfam" id="PF16747">
    <property type="entry name" value="Adhesin_E"/>
    <property type="match status" value="1"/>
</dbReference>
<evidence type="ECO:0000313" key="2">
    <source>
        <dbReference type="EMBL" id="ADJ63595.1"/>
    </source>
</evidence>
<proteinExistence type="predicted"/>
<organism evidence="2 3">
    <name type="scientific">Herbaspirillum seropedicae (strain SmR1)</name>
    <dbReference type="NCBI Taxonomy" id="757424"/>
    <lineage>
        <taxon>Bacteria</taxon>
        <taxon>Pseudomonadati</taxon>
        <taxon>Pseudomonadota</taxon>
        <taxon>Betaproteobacteria</taxon>
        <taxon>Burkholderiales</taxon>
        <taxon>Oxalobacteraceae</taxon>
        <taxon>Herbaspirillum</taxon>
    </lineage>
</organism>
<protein>
    <recommendedName>
        <fullName evidence="1">Surface-adhesin protein E-like domain-containing protein</fullName>
    </recommendedName>
</protein>
<dbReference type="InterPro" id="IPR031939">
    <property type="entry name" value="Adhesin_E-like"/>
</dbReference>
<reference evidence="2 3" key="1">
    <citation type="submission" date="2010-04" db="EMBL/GenBank/DDBJ databases">
        <title>The genome of Herbaspirillum seropedicae SmR1, an endophytic, nitrogen-fixing, plant-growth promoting beta-Proteobacteria.</title>
        <authorList>
            <person name="Pedrosa F.O."/>
            <person name="Monteiro R.A."/>
            <person name="Wassem R."/>
            <person name="Cruz L.M."/>
            <person name="Ayub R.A."/>
            <person name="Colauto N.B."/>
            <person name="Fernandez M.A."/>
            <person name="Fungaro M.H.P."/>
            <person name="Grisard E.C."/>
            <person name="Hungria M."/>
            <person name="Madeira H.M.F."/>
            <person name="Nodari R.O."/>
            <person name="Osaku C.A."/>
            <person name="Petzl-Erler M.L."/>
            <person name="Terenzi H."/>
            <person name="Vieira L.G.E."/>
            <person name="Almeida M.I.M."/>
            <person name="Alves L.R."/>
            <person name="Arantes O.M.N."/>
            <person name="Balsanelli E."/>
            <person name="Barcellos F.G."/>
            <person name="Baura V.A."/>
            <person name="Binde D.R."/>
            <person name="Campo R.J."/>
            <person name="Chubatsu L.S."/>
            <person name="Chueire L.M.O."/>
            <person name="Ciferri R.R."/>
            <person name="Correa L.C."/>
            <person name="da Conceicao Silva J.L."/>
            <person name="Dabul A.N.G."/>
            <person name="Dambros B.P."/>
            <person name="Faoro H."/>
            <person name="Favetti A."/>
            <person name="Friedermann G."/>
            <person name="Furlaneto M.C."/>
            <person name="Gasques L.S."/>
            <person name="Gimenes C.C.T."/>
            <person name="Gioppo N.M.R."/>
            <person name="Glienke-Blanco C."/>
            <person name="Godoy L.P."/>
            <person name="Guerra M.P."/>
            <person name="Karp S."/>
            <person name="Kava-Cordeiro V."/>
            <person name="Margarido V.P."/>
            <person name="Mathioni S.M."/>
            <person name="Menck-Soares M.A."/>
            <person name="Murace N.K."/>
            <person name="Nicolas M.F."/>
            <person name="Oliveira C.E.C."/>
            <person name="Pagnan N.A.B."/>
            <person name="Pamphile J.A."/>
            <person name="Patussi E.V."/>
            <person name="Pereira L.F.P."/>
            <person name="Pereira-Ferrari L."/>
            <person name="Pinto F.G.S."/>
            <person name="Precoma C."/>
            <person name="Prioli A.J."/>
            <person name="Prioli S.M.A.P."/>
            <person name="Raittz R.T."/>
            <person name="Ramos H.J.O."/>
            <person name="Ribeiro E.M.S.F."/>
            <person name="Rigo L.U."/>
            <person name="Rocha C.L.M.S.C."/>
            <person name="Rocha S.N."/>
            <person name="Santos K."/>
            <person name="Satori D."/>
            <person name="Silva A.G."/>
            <person name="Simao R.C.G."/>
            <person name="Soares M.A.M."/>
            <person name="Souza E.M."/>
            <person name="Steffens M.B.R."/>
            <person name="Steindel M."/>
            <person name="Tadra-Sfeir M.Z."/>
            <person name="Takahashi E.K."/>
            <person name="Torres R.A."/>
            <person name="Valle J.S."/>
            <person name="Vernal J.I."/>
            <person name="Vilas-Boas L.A."/>
            <person name="Watanabe M.A.E."/>
            <person name="Weiss V.A."/>
            <person name="Yates M.A."/>
            <person name="Souza E.M."/>
        </authorList>
    </citation>
    <scope>NUCLEOTIDE SEQUENCE [LARGE SCALE GENOMIC DNA]</scope>
    <source>
        <strain evidence="2 3">SmR1</strain>
    </source>
</reference>
<dbReference type="KEGG" id="hse:Hsero_2095"/>
<gene>
    <name evidence="2" type="ordered locus">Hsero_2095</name>
</gene>
<dbReference type="HOGENOM" id="CLU_1432759_0_0_4"/>